<gene>
    <name evidence="3" type="ORF">DdX_22427</name>
</gene>
<dbReference type="Pfam" id="PF00326">
    <property type="entry name" value="Peptidase_S9"/>
    <property type="match status" value="2"/>
</dbReference>
<feature type="domain" description="Peptidase S9 prolyl oligopeptidase catalytic" evidence="2">
    <location>
        <begin position="96"/>
        <end position="188"/>
    </location>
</feature>
<dbReference type="GO" id="GO:0004252">
    <property type="term" value="F:serine-type endopeptidase activity"/>
    <property type="evidence" value="ECO:0007669"/>
    <property type="project" value="TreeGrafter"/>
</dbReference>
<protein>
    <submittedName>
        <fullName evidence="3">Prolyl oligopeptidase family domain-containing protein</fullName>
    </submittedName>
</protein>
<feature type="domain" description="Peptidase S9 prolyl oligopeptidase catalytic" evidence="2">
    <location>
        <begin position="31"/>
        <end position="88"/>
    </location>
</feature>
<evidence type="ECO:0000256" key="1">
    <source>
        <dbReference type="ARBA" id="ARBA00022801"/>
    </source>
</evidence>
<dbReference type="Gene3D" id="3.40.50.1820">
    <property type="entry name" value="alpha/beta hydrolase"/>
    <property type="match status" value="1"/>
</dbReference>
<dbReference type="PANTHER" id="PTHR42776">
    <property type="entry name" value="SERINE PEPTIDASE S9 FAMILY MEMBER"/>
    <property type="match status" value="1"/>
</dbReference>
<dbReference type="GO" id="GO:0006508">
    <property type="term" value="P:proteolysis"/>
    <property type="evidence" value="ECO:0007669"/>
    <property type="project" value="InterPro"/>
</dbReference>
<dbReference type="PANTHER" id="PTHR42776:SF27">
    <property type="entry name" value="DIPEPTIDYL PEPTIDASE FAMILY MEMBER 6"/>
    <property type="match status" value="1"/>
</dbReference>
<dbReference type="InterPro" id="IPR029058">
    <property type="entry name" value="AB_hydrolase_fold"/>
</dbReference>
<evidence type="ECO:0000259" key="2">
    <source>
        <dbReference type="Pfam" id="PF00326"/>
    </source>
</evidence>
<organism evidence="3 4">
    <name type="scientific">Ditylenchus destructor</name>
    <dbReference type="NCBI Taxonomy" id="166010"/>
    <lineage>
        <taxon>Eukaryota</taxon>
        <taxon>Metazoa</taxon>
        <taxon>Ecdysozoa</taxon>
        <taxon>Nematoda</taxon>
        <taxon>Chromadorea</taxon>
        <taxon>Rhabditida</taxon>
        <taxon>Tylenchina</taxon>
        <taxon>Tylenchomorpha</taxon>
        <taxon>Sphaerularioidea</taxon>
        <taxon>Anguinidae</taxon>
        <taxon>Anguininae</taxon>
        <taxon>Ditylenchus</taxon>
    </lineage>
</organism>
<sequence length="191" mass="20745">MGLVAAVPGGSGLSRDPAQLPWVFGLWHTVYQKGEGQWGLAMQDDLNDAVTALADLGLADPTRVCMVGASYGGYAAMRAAQRDGTKYRSLTGSLYGKARSGWLRTQAPDLKSVSPVNYPEQVSIPLLLVHGEQDDVVPIIHSRTMAQKLKSAGKDVTYIVQPEADHHFSRTEDRLEFLKALEAFLAKHNPA</sequence>
<comment type="caution">
    <text evidence="3">The sequence shown here is derived from an EMBL/GenBank/DDBJ whole genome shotgun (WGS) entry which is preliminary data.</text>
</comment>
<reference evidence="3" key="1">
    <citation type="submission" date="2022-01" db="EMBL/GenBank/DDBJ databases">
        <title>Genome Sequence Resource for Two Populations of Ditylenchus destructor, the Migratory Endoparasitic Phytonematode.</title>
        <authorList>
            <person name="Zhang H."/>
            <person name="Lin R."/>
            <person name="Xie B."/>
        </authorList>
    </citation>
    <scope>NUCLEOTIDE SEQUENCE</scope>
    <source>
        <strain evidence="3">BazhouSP</strain>
    </source>
</reference>
<evidence type="ECO:0000313" key="3">
    <source>
        <dbReference type="EMBL" id="KAI1690543.1"/>
    </source>
</evidence>
<dbReference type="Proteomes" id="UP001201812">
    <property type="component" value="Unassembled WGS sequence"/>
</dbReference>
<dbReference type="SUPFAM" id="SSF53474">
    <property type="entry name" value="alpha/beta-Hydrolases"/>
    <property type="match status" value="1"/>
</dbReference>
<name>A0AAD4MDL2_9BILA</name>
<dbReference type="AlphaFoldDB" id="A0AAD4MDL2"/>
<dbReference type="EMBL" id="JAKKPZ010001169">
    <property type="protein sequence ID" value="KAI1690543.1"/>
    <property type="molecule type" value="Genomic_DNA"/>
</dbReference>
<proteinExistence type="predicted"/>
<keyword evidence="4" id="KW-1185">Reference proteome</keyword>
<keyword evidence="1" id="KW-0378">Hydrolase</keyword>
<accession>A0AAD4MDL2</accession>
<evidence type="ECO:0000313" key="4">
    <source>
        <dbReference type="Proteomes" id="UP001201812"/>
    </source>
</evidence>
<dbReference type="InterPro" id="IPR001375">
    <property type="entry name" value="Peptidase_S9_cat"/>
</dbReference>